<dbReference type="PANTHER" id="PTHR43591">
    <property type="entry name" value="METHYLTRANSFERASE"/>
    <property type="match status" value="1"/>
</dbReference>
<feature type="binding site" evidence="6">
    <location>
        <begin position="130"/>
        <end position="131"/>
    </location>
    <ligand>
        <name>S-adenosyl-L-methionine</name>
        <dbReference type="ChEBI" id="CHEBI:59789"/>
    </ligand>
</feature>
<keyword evidence="5 6" id="KW-0949">S-adenosyl-L-methionine</keyword>
<evidence type="ECO:0000256" key="3">
    <source>
        <dbReference type="ARBA" id="ARBA00022679"/>
    </source>
</evidence>
<dbReference type="GO" id="GO:0032259">
    <property type="term" value="P:methylation"/>
    <property type="evidence" value="ECO:0007669"/>
    <property type="project" value="UniProtKB-KW"/>
</dbReference>
<evidence type="ECO:0000256" key="4">
    <source>
        <dbReference type="ARBA" id="ARBA00022688"/>
    </source>
</evidence>
<comment type="pathway">
    <text evidence="6">Quinol/quinone metabolism; menaquinone biosynthesis; menaquinol from 1,4-dihydroxy-2-naphthoate: step 2/2.</text>
</comment>
<evidence type="ECO:0000256" key="1">
    <source>
        <dbReference type="ARBA" id="ARBA00022428"/>
    </source>
</evidence>
<keyword evidence="8" id="KW-1185">Reference proteome</keyword>
<dbReference type="InterPro" id="IPR023576">
    <property type="entry name" value="UbiE/COQ5_MeTrFase_CS"/>
</dbReference>
<feature type="binding site" evidence="6">
    <location>
        <position position="147"/>
    </location>
    <ligand>
        <name>S-adenosyl-L-methionine</name>
        <dbReference type="ChEBI" id="CHEBI:59789"/>
    </ligand>
</feature>
<keyword evidence="1 6" id="KW-0474">Menaquinone biosynthesis</keyword>
<evidence type="ECO:0000256" key="6">
    <source>
        <dbReference type="HAMAP-Rule" id="MF_01813"/>
    </source>
</evidence>
<dbReference type="GO" id="GO:0008425">
    <property type="term" value="F:2-methoxy-6-polyprenyl-1,4-benzoquinol methyltransferase activity"/>
    <property type="evidence" value="ECO:0007669"/>
    <property type="project" value="UniProtKB-UniRule"/>
</dbReference>
<comment type="pathway">
    <text evidence="6">Cofactor biosynthesis; ubiquinone biosynthesis.</text>
</comment>
<dbReference type="SUPFAM" id="SSF53335">
    <property type="entry name" value="S-adenosyl-L-methionine-dependent methyltransferases"/>
    <property type="match status" value="1"/>
</dbReference>
<dbReference type="GO" id="GO:0009060">
    <property type="term" value="P:aerobic respiration"/>
    <property type="evidence" value="ECO:0007669"/>
    <property type="project" value="UniProtKB-UniRule"/>
</dbReference>
<name>A0A084CNR8_9GAMM</name>
<sequence length="258" mass="29330">MLDTQSNIPSETENTTHFGFKSVTKKEKIAKVDKVFHSVATKYDIMNDLMSGGMHRLWKRFAIDCSGARPNQSILDLGGGTGDLAIKFSRIVGDKGKIVLADINSSMLNVGRNKLRDNGIVNNVYYIQANAENLPFPNDYFNCIILSFCLRNLTNKNKALRSIYRVLQPGGRLLILEFSKPIFRPLSKIYDIYSFYLLPKIGKIIANDEESYRYLAESIRMHPDQETLKSMMEKSGFEKNSYYNLTGGIVALHRGYKF</sequence>
<dbReference type="GO" id="GO:0009234">
    <property type="term" value="P:menaquinone biosynthetic process"/>
    <property type="evidence" value="ECO:0007669"/>
    <property type="project" value="UniProtKB-UniRule"/>
</dbReference>
<comment type="caution">
    <text evidence="7">The sequence shown here is derived from an EMBL/GenBank/DDBJ whole genome shotgun (WGS) entry which is preliminary data.</text>
</comment>
<keyword evidence="7" id="KW-0830">Ubiquinone</keyword>
<dbReference type="RefSeq" id="WP_034413641.1">
    <property type="nucleotide sequence ID" value="NZ_JGVK01000009.1"/>
</dbReference>
<dbReference type="FunFam" id="3.40.50.150:FF:000014">
    <property type="entry name" value="Ubiquinone/menaquinone biosynthesis C-methyltransferase UbiE"/>
    <property type="match status" value="1"/>
</dbReference>
<feature type="binding site" evidence="6">
    <location>
        <position position="81"/>
    </location>
    <ligand>
        <name>S-adenosyl-L-methionine</name>
        <dbReference type="ChEBI" id="CHEBI:59789"/>
    </ligand>
</feature>
<keyword evidence="3 6" id="KW-0808">Transferase</keyword>
<gene>
    <name evidence="6 7" type="primary">ubiE</name>
    <name evidence="7" type="ORF">CF67_17054</name>
</gene>
<protein>
    <recommendedName>
        <fullName evidence="6">Ubiquinone/menaquinone biosynthesis C-methyltransferase UbiE</fullName>
        <ecNumber evidence="6">2.1.1.163</ecNumber>
        <ecNumber evidence="6">2.1.1.201</ecNumber>
    </recommendedName>
    <alternativeName>
        <fullName evidence="6">2-methoxy-6-polyprenyl-1,4-benzoquinol methylase</fullName>
    </alternativeName>
    <alternativeName>
        <fullName evidence="6">Demethylmenaquinone methyltransferase</fullName>
    </alternativeName>
</protein>
<dbReference type="Pfam" id="PF01209">
    <property type="entry name" value="Ubie_methyltran"/>
    <property type="match status" value="1"/>
</dbReference>
<dbReference type="PROSITE" id="PS51608">
    <property type="entry name" value="SAM_MT_UBIE"/>
    <property type="match status" value="1"/>
</dbReference>
<dbReference type="NCBIfam" id="NF001240">
    <property type="entry name" value="PRK00216.1-1"/>
    <property type="match status" value="1"/>
</dbReference>
<evidence type="ECO:0000256" key="5">
    <source>
        <dbReference type="ARBA" id="ARBA00022691"/>
    </source>
</evidence>
<dbReference type="HAMAP" id="MF_01813">
    <property type="entry name" value="MenG_UbiE_methyltr"/>
    <property type="match status" value="1"/>
</dbReference>
<dbReference type="eggNOG" id="COG2226">
    <property type="taxonomic scope" value="Bacteria"/>
</dbReference>
<dbReference type="EC" id="2.1.1.163" evidence="6"/>
<comment type="catalytic activity">
    <reaction evidence="6">
        <text>a 2-methoxy-6-(all-trans-polyprenyl)benzene-1,4-diol + S-adenosyl-L-methionine = a 5-methoxy-2-methyl-3-(all-trans-polyprenyl)benzene-1,4-diol + S-adenosyl-L-homocysteine + H(+)</text>
        <dbReference type="Rhea" id="RHEA:28286"/>
        <dbReference type="Rhea" id="RHEA-COMP:10858"/>
        <dbReference type="Rhea" id="RHEA-COMP:10859"/>
        <dbReference type="ChEBI" id="CHEBI:15378"/>
        <dbReference type="ChEBI" id="CHEBI:57856"/>
        <dbReference type="ChEBI" id="CHEBI:59789"/>
        <dbReference type="ChEBI" id="CHEBI:84166"/>
        <dbReference type="ChEBI" id="CHEBI:84167"/>
        <dbReference type="EC" id="2.1.1.201"/>
    </reaction>
</comment>
<dbReference type="UniPathway" id="UPA00079">
    <property type="reaction ID" value="UER00169"/>
</dbReference>
<comment type="function">
    <text evidence="6">Methyltransferase required for the conversion of demethylmenaquinol (DMKH2) to menaquinol (MKH2) and the conversion of 2-polyprenyl-6-methoxy-1,4-benzoquinol (DDMQH2) to 2-polyprenyl-3-methyl-6-methoxy-1,4-benzoquinol (DMQH2).</text>
</comment>
<dbReference type="STRING" id="1179155.CF67_17054"/>
<dbReference type="Gene3D" id="3.40.50.150">
    <property type="entry name" value="Vaccinia Virus protein VP39"/>
    <property type="match status" value="1"/>
</dbReference>
<evidence type="ECO:0000313" key="8">
    <source>
        <dbReference type="Proteomes" id="UP000053784"/>
    </source>
</evidence>
<feature type="binding site" evidence="6">
    <location>
        <position position="102"/>
    </location>
    <ligand>
        <name>S-adenosyl-L-methionine</name>
        <dbReference type="ChEBI" id="CHEBI:59789"/>
    </ligand>
</feature>
<comment type="catalytic activity">
    <reaction evidence="6">
        <text>a 2-demethylmenaquinol + S-adenosyl-L-methionine = a menaquinol + S-adenosyl-L-homocysteine + H(+)</text>
        <dbReference type="Rhea" id="RHEA:42640"/>
        <dbReference type="Rhea" id="RHEA-COMP:9539"/>
        <dbReference type="Rhea" id="RHEA-COMP:9563"/>
        <dbReference type="ChEBI" id="CHEBI:15378"/>
        <dbReference type="ChEBI" id="CHEBI:18151"/>
        <dbReference type="ChEBI" id="CHEBI:55437"/>
        <dbReference type="ChEBI" id="CHEBI:57856"/>
        <dbReference type="ChEBI" id="CHEBI:59789"/>
        <dbReference type="EC" id="2.1.1.163"/>
    </reaction>
</comment>
<dbReference type="NCBIfam" id="NF001244">
    <property type="entry name" value="PRK00216.1-5"/>
    <property type="match status" value="1"/>
</dbReference>
<dbReference type="EMBL" id="JGVK01000009">
    <property type="protein sequence ID" value="KEY91447.1"/>
    <property type="molecule type" value="Genomic_DNA"/>
</dbReference>
<proteinExistence type="inferred from homology"/>
<dbReference type="InterPro" id="IPR004033">
    <property type="entry name" value="UbiE/COQ5_MeTrFase"/>
</dbReference>
<dbReference type="AlphaFoldDB" id="A0A084CNR8"/>
<dbReference type="InterPro" id="IPR029063">
    <property type="entry name" value="SAM-dependent_MTases_sf"/>
</dbReference>
<dbReference type="PANTHER" id="PTHR43591:SF24">
    <property type="entry name" value="2-METHOXY-6-POLYPRENYL-1,4-BENZOQUINOL METHYLASE, MITOCHONDRIAL"/>
    <property type="match status" value="1"/>
</dbReference>
<dbReference type="NCBIfam" id="TIGR01934">
    <property type="entry name" value="MenG_MenH_UbiE"/>
    <property type="match status" value="1"/>
</dbReference>
<keyword evidence="4 6" id="KW-0831">Ubiquinone biosynthesis</keyword>
<organism evidence="7 8">
    <name type="scientific">Candidatus Photodesmus blepharonis</name>
    <dbReference type="NCBI Taxonomy" id="1179155"/>
    <lineage>
        <taxon>Bacteria</taxon>
        <taxon>Pseudomonadati</taxon>
        <taxon>Pseudomonadota</taxon>
        <taxon>Gammaproteobacteria</taxon>
        <taxon>Vibrionales</taxon>
        <taxon>Vibrionaceae</taxon>
        <taxon>Candidatus Photodesmus</taxon>
    </lineage>
</organism>
<dbReference type="EC" id="2.1.1.201" evidence="6"/>
<evidence type="ECO:0000313" key="7">
    <source>
        <dbReference type="EMBL" id="KEY91447.1"/>
    </source>
</evidence>
<dbReference type="OrthoDB" id="9808140at2"/>
<dbReference type="PROSITE" id="PS01184">
    <property type="entry name" value="UBIE_2"/>
    <property type="match status" value="1"/>
</dbReference>
<dbReference type="UniPathway" id="UPA00232"/>
<dbReference type="GO" id="GO:0043770">
    <property type="term" value="F:demethylmenaquinone methyltransferase activity"/>
    <property type="evidence" value="ECO:0007669"/>
    <property type="project" value="UniProtKB-UniRule"/>
</dbReference>
<accession>A0A084CNR8</accession>
<keyword evidence="2 6" id="KW-0489">Methyltransferase</keyword>
<reference evidence="7 8" key="1">
    <citation type="submission" date="2014-03" db="EMBL/GenBank/DDBJ databases">
        <title>Selection and divergence in the genomes of co-occurring obligate luminous symbionts with specific hosts.</title>
        <authorList>
            <person name="Hendry T.A."/>
            <person name="de Wet J.R."/>
            <person name="Dunlap P.V."/>
        </authorList>
    </citation>
    <scope>NUCLEOTIDE SEQUENCE [LARGE SCALE GENOMIC DNA]</scope>
    <source>
        <strain evidence="7 8">Ppalp.1</strain>
    </source>
</reference>
<comment type="similarity">
    <text evidence="6">Belongs to the class I-like SAM-binding methyltransferase superfamily. MenG/UbiE family.</text>
</comment>
<evidence type="ECO:0000256" key="2">
    <source>
        <dbReference type="ARBA" id="ARBA00022603"/>
    </source>
</evidence>
<dbReference type="PROSITE" id="PS01183">
    <property type="entry name" value="UBIE_1"/>
    <property type="match status" value="1"/>
</dbReference>
<dbReference type="CDD" id="cd02440">
    <property type="entry name" value="AdoMet_MTases"/>
    <property type="match status" value="1"/>
</dbReference>
<dbReference type="Proteomes" id="UP000053784">
    <property type="component" value="Unassembled WGS sequence"/>
</dbReference>